<name>A0A4R0RJB3_9APHY</name>
<dbReference type="SUPFAM" id="SSF56112">
    <property type="entry name" value="Protein kinase-like (PK-like)"/>
    <property type="match status" value="1"/>
</dbReference>
<accession>A0A4R0RJB3</accession>
<evidence type="ECO:0000313" key="2">
    <source>
        <dbReference type="Proteomes" id="UP000292702"/>
    </source>
</evidence>
<organism evidence="1 2">
    <name type="scientific">Steccherinum ochraceum</name>
    <dbReference type="NCBI Taxonomy" id="92696"/>
    <lineage>
        <taxon>Eukaryota</taxon>
        <taxon>Fungi</taxon>
        <taxon>Dikarya</taxon>
        <taxon>Basidiomycota</taxon>
        <taxon>Agaricomycotina</taxon>
        <taxon>Agaricomycetes</taxon>
        <taxon>Polyporales</taxon>
        <taxon>Steccherinaceae</taxon>
        <taxon>Steccherinum</taxon>
    </lineage>
</organism>
<reference evidence="1 2" key="1">
    <citation type="submission" date="2018-11" db="EMBL/GenBank/DDBJ databases">
        <title>Genome assembly of Steccherinum ochraceum LE-BIN_3174, the white-rot fungus of the Steccherinaceae family (The Residual Polyporoid clade, Polyporales, Basidiomycota).</title>
        <authorList>
            <person name="Fedorova T.V."/>
            <person name="Glazunova O.A."/>
            <person name="Landesman E.O."/>
            <person name="Moiseenko K.V."/>
            <person name="Psurtseva N.V."/>
            <person name="Savinova O.S."/>
            <person name="Shakhova N.V."/>
            <person name="Tyazhelova T.V."/>
            <person name="Vasina D.V."/>
        </authorList>
    </citation>
    <scope>NUCLEOTIDE SEQUENCE [LARGE SCALE GENOMIC DNA]</scope>
    <source>
        <strain evidence="1 2">LE-BIN_3174</strain>
    </source>
</reference>
<evidence type="ECO:0008006" key="3">
    <source>
        <dbReference type="Google" id="ProtNLM"/>
    </source>
</evidence>
<gene>
    <name evidence="1" type="ORF">EIP91_010656</name>
</gene>
<dbReference type="EMBL" id="RWJN01000065">
    <property type="protein sequence ID" value="TCD68481.1"/>
    <property type="molecule type" value="Genomic_DNA"/>
</dbReference>
<protein>
    <recommendedName>
        <fullName evidence="3">Protein kinase domain-containing protein</fullName>
    </recommendedName>
</protein>
<evidence type="ECO:0000313" key="1">
    <source>
        <dbReference type="EMBL" id="TCD68481.1"/>
    </source>
</evidence>
<sequence length="304" mass="34626">MSLCSQVNLPDSIDAKEVTTGRLVLIRKLQTSSFELQLLDALSSPDLRGHPENHCCQILSRFSDPNEPATTFIVIPYPHCNPLQPIFHNFDEVMEYGKQLLEGIAFLHSRNIAQVFPLTWDLNHRFPFSYDHVEMYPNNYDVVDQYCPDRDKSCHHRKRPKGIFYFFTHLRFAVPQDTAAPPEDYDGDAETLSDVSGVSTATLVDSDQGPLLRSADVDKKRAASSSATDLLPSYDNDNPPTEAMIDDLQRFVLFYVHHCCRKEWTGWSQRKFALLQEFQAKMFDPNPPNAKQALALCPRFGSLV</sequence>
<dbReference type="Proteomes" id="UP000292702">
    <property type="component" value="Unassembled WGS sequence"/>
</dbReference>
<dbReference type="STRING" id="92696.A0A4R0RJB3"/>
<dbReference type="InterPro" id="IPR011009">
    <property type="entry name" value="Kinase-like_dom_sf"/>
</dbReference>
<dbReference type="AlphaFoldDB" id="A0A4R0RJB3"/>
<proteinExistence type="predicted"/>
<keyword evidence="2" id="KW-1185">Reference proteome</keyword>
<dbReference type="OrthoDB" id="5987198at2759"/>
<comment type="caution">
    <text evidence="1">The sequence shown here is derived from an EMBL/GenBank/DDBJ whole genome shotgun (WGS) entry which is preliminary data.</text>
</comment>